<organism evidence="12 13">
    <name type="scientific">Trifolium subterraneum</name>
    <name type="common">Subterranean clover</name>
    <dbReference type="NCBI Taxonomy" id="3900"/>
    <lineage>
        <taxon>Eukaryota</taxon>
        <taxon>Viridiplantae</taxon>
        <taxon>Streptophyta</taxon>
        <taxon>Embryophyta</taxon>
        <taxon>Tracheophyta</taxon>
        <taxon>Spermatophyta</taxon>
        <taxon>Magnoliopsida</taxon>
        <taxon>eudicotyledons</taxon>
        <taxon>Gunneridae</taxon>
        <taxon>Pentapetalae</taxon>
        <taxon>rosids</taxon>
        <taxon>fabids</taxon>
        <taxon>Fabales</taxon>
        <taxon>Fabaceae</taxon>
        <taxon>Papilionoideae</taxon>
        <taxon>50 kb inversion clade</taxon>
        <taxon>NPAAA clade</taxon>
        <taxon>Hologalegina</taxon>
        <taxon>IRL clade</taxon>
        <taxon>Trifolieae</taxon>
        <taxon>Trifolium</taxon>
    </lineage>
</organism>
<keyword evidence="13" id="KW-1185">Reference proteome</keyword>
<dbReference type="Gene3D" id="1.10.630.10">
    <property type="entry name" value="Cytochrome P450"/>
    <property type="match status" value="1"/>
</dbReference>
<dbReference type="PRINTS" id="PR00463">
    <property type="entry name" value="EP450I"/>
</dbReference>
<dbReference type="InterPro" id="IPR002401">
    <property type="entry name" value="Cyt_P450_E_grp-I"/>
</dbReference>
<keyword evidence="9" id="KW-0472">Membrane</keyword>
<keyword evidence="5 10" id="KW-0479">Metal-binding</keyword>
<dbReference type="GO" id="GO:0004497">
    <property type="term" value="F:monooxygenase activity"/>
    <property type="evidence" value="ECO:0007669"/>
    <property type="project" value="UniProtKB-KW"/>
</dbReference>
<comment type="similarity">
    <text evidence="3 11">Belongs to the cytochrome P450 family.</text>
</comment>
<accession>A0A2Z6NNZ5</accession>
<dbReference type="PROSITE" id="PS00086">
    <property type="entry name" value="CYTOCHROME_P450"/>
    <property type="match status" value="1"/>
</dbReference>
<evidence type="ECO:0000256" key="8">
    <source>
        <dbReference type="ARBA" id="ARBA00023033"/>
    </source>
</evidence>
<evidence type="ECO:0000256" key="6">
    <source>
        <dbReference type="ARBA" id="ARBA00023002"/>
    </source>
</evidence>
<evidence type="ECO:0000256" key="3">
    <source>
        <dbReference type="ARBA" id="ARBA00010617"/>
    </source>
</evidence>
<evidence type="ECO:0000256" key="5">
    <source>
        <dbReference type="ARBA" id="ARBA00022723"/>
    </source>
</evidence>
<dbReference type="OrthoDB" id="1103324at2759"/>
<evidence type="ECO:0000313" key="13">
    <source>
        <dbReference type="Proteomes" id="UP000242715"/>
    </source>
</evidence>
<dbReference type="InterPro" id="IPR017972">
    <property type="entry name" value="Cyt_P450_CS"/>
</dbReference>
<evidence type="ECO:0000256" key="7">
    <source>
        <dbReference type="ARBA" id="ARBA00023004"/>
    </source>
</evidence>
<keyword evidence="8 11" id="KW-0503">Monooxygenase</keyword>
<evidence type="ECO:0000256" key="11">
    <source>
        <dbReference type="RuleBase" id="RU000461"/>
    </source>
</evidence>
<evidence type="ECO:0008006" key="14">
    <source>
        <dbReference type="Google" id="ProtNLM"/>
    </source>
</evidence>
<keyword evidence="4 10" id="KW-0349">Heme</keyword>
<dbReference type="GO" id="GO:0020037">
    <property type="term" value="F:heme binding"/>
    <property type="evidence" value="ECO:0007669"/>
    <property type="project" value="InterPro"/>
</dbReference>
<dbReference type="GO" id="GO:0016705">
    <property type="term" value="F:oxidoreductase activity, acting on paired donors, with incorporation or reduction of molecular oxygen"/>
    <property type="evidence" value="ECO:0007669"/>
    <property type="project" value="InterPro"/>
</dbReference>
<evidence type="ECO:0000256" key="4">
    <source>
        <dbReference type="ARBA" id="ARBA00022617"/>
    </source>
</evidence>
<evidence type="ECO:0000256" key="9">
    <source>
        <dbReference type="ARBA" id="ARBA00023136"/>
    </source>
</evidence>
<name>A0A2Z6NNZ5_TRISU</name>
<dbReference type="InterPro" id="IPR001128">
    <property type="entry name" value="Cyt_P450"/>
</dbReference>
<comment type="cofactor">
    <cofactor evidence="1 10">
        <name>heme</name>
        <dbReference type="ChEBI" id="CHEBI:30413"/>
    </cofactor>
</comment>
<reference evidence="13" key="1">
    <citation type="journal article" date="2017" name="Front. Plant Sci.">
        <title>Climate Clever Clovers: New Paradigm to Reduce the Environmental Footprint of Ruminants by Breeding Low Methanogenic Forages Utilizing Haplotype Variation.</title>
        <authorList>
            <person name="Kaur P."/>
            <person name="Appels R."/>
            <person name="Bayer P.E."/>
            <person name="Keeble-Gagnere G."/>
            <person name="Wang J."/>
            <person name="Hirakawa H."/>
            <person name="Shirasawa K."/>
            <person name="Vercoe P."/>
            <person name="Stefanova K."/>
            <person name="Durmic Z."/>
            <person name="Nichols P."/>
            <person name="Revell C."/>
            <person name="Isobe S.N."/>
            <person name="Edwards D."/>
            <person name="Erskine W."/>
        </authorList>
    </citation>
    <scope>NUCLEOTIDE SEQUENCE [LARGE SCALE GENOMIC DNA]</scope>
    <source>
        <strain evidence="13">cv. Daliak</strain>
    </source>
</reference>
<dbReference type="PRINTS" id="PR00385">
    <property type="entry name" value="P450"/>
</dbReference>
<evidence type="ECO:0000256" key="10">
    <source>
        <dbReference type="PIRSR" id="PIRSR602401-1"/>
    </source>
</evidence>
<dbReference type="AlphaFoldDB" id="A0A2Z6NNZ5"/>
<comment type="subcellular location">
    <subcellularLocation>
        <location evidence="2">Membrane</location>
    </subcellularLocation>
</comment>
<dbReference type="Proteomes" id="UP000242715">
    <property type="component" value="Unassembled WGS sequence"/>
</dbReference>
<dbReference type="PANTHER" id="PTHR47943">
    <property type="entry name" value="CYTOCHROME P450 93A3-LIKE"/>
    <property type="match status" value="1"/>
</dbReference>
<feature type="binding site" description="axial binding residue" evidence="10">
    <location>
        <position position="364"/>
    </location>
    <ligand>
        <name>heme</name>
        <dbReference type="ChEBI" id="CHEBI:30413"/>
    </ligand>
    <ligandPart>
        <name>Fe</name>
        <dbReference type="ChEBI" id="CHEBI:18248"/>
    </ligandPart>
</feature>
<evidence type="ECO:0000256" key="2">
    <source>
        <dbReference type="ARBA" id="ARBA00004370"/>
    </source>
</evidence>
<keyword evidence="6 11" id="KW-0560">Oxidoreductase</keyword>
<gene>
    <name evidence="12" type="ORF">TSUD_24450</name>
</gene>
<dbReference type="GO" id="GO:0016020">
    <property type="term" value="C:membrane"/>
    <property type="evidence" value="ECO:0007669"/>
    <property type="project" value="UniProtKB-SubCell"/>
</dbReference>
<dbReference type="PANTHER" id="PTHR47943:SF8">
    <property type="entry name" value="CYTOCHROME P450"/>
    <property type="match status" value="1"/>
</dbReference>
<proteinExistence type="inferred from homology"/>
<dbReference type="SUPFAM" id="SSF48264">
    <property type="entry name" value="Cytochrome P450"/>
    <property type="match status" value="1"/>
</dbReference>
<sequence>MSSAVEYLSYGLKGFLFAPYGDYWKFMKKMCMSELLGGRTLDQLRPLRQQETLRFVRLLHKKGEAREVVDVGDELLTLTNNIITRMIMRKTCYESDGDVEDIRKMVKDTAELAGKFNVSDFIWFCKNLDFQGMNKRLKGIRDKFDTMMERVIKEHQEEKKKRKEKGEGVIAHVNDLLDILLEILEDESTEIKLTMENVKAFILAGRRDPDSNLGSHNYDIFMAGTDTSAITIEWTLAELINNPEVMDKARQEINSVMLDLNRLIEESDIPNLPYLQAIVKETLRIHPTAPILGRKSFESCFVYGYEIPANTNLFVNLWSMGRDPKLWENPLEFRPERFMNEDNKFDVRGQNFQFMPFGTGRRACPGASLALQVVPTNLANMIQCFEWKVDGDGVVSMEEKAAMTLPRAHPLMCVPIPRFNRIPSGVN</sequence>
<dbReference type="GO" id="GO:0005506">
    <property type="term" value="F:iron ion binding"/>
    <property type="evidence" value="ECO:0007669"/>
    <property type="project" value="InterPro"/>
</dbReference>
<dbReference type="FunFam" id="1.10.630.10:FF:000126">
    <property type="entry name" value="Predicted protein"/>
    <property type="match status" value="1"/>
</dbReference>
<dbReference type="EMBL" id="DF974149">
    <property type="protein sequence ID" value="GAU45781.1"/>
    <property type="molecule type" value="Genomic_DNA"/>
</dbReference>
<protein>
    <recommendedName>
        <fullName evidence="14">Cytochrome P450</fullName>
    </recommendedName>
</protein>
<dbReference type="Pfam" id="PF00067">
    <property type="entry name" value="p450"/>
    <property type="match status" value="1"/>
</dbReference>
<dbReference type="InterPro" id="IPR036396">
    <property type="entry name" value="Cyt_P450_sf"/>
</dbReference>
<evidence type="ECO:0000256" key="1">
    <source>
        <dbReference type="ARBA" id="ARBA00001971"/>
    </source>
</evidence>
<keyword evidence="7 10" id="KW-0408">Iron</keyword>
<evidence type="ECO:0000313" key="12">
    <source>
        <dbReference type="EMBL" id="GAU45781.1"/>
    </source>
</evidence>